<dbReference type="Gene3D" id="2.60.120.200">
    <property type="match status" value="1"/>
</dbReference>
<comment type="caution">
    <text evidence="1">The sequence shown here is derived from an EMBL/GenBank/DDBJ whole genome shotgun (WGS) entry which is preliminary data.</text>
</comment>
<evidence type="ECO:0000313" key="2">
    <source>
        <dbReference type="Proteomes" id="UP001383192"/>
    </source>
</evidence>
<dbReference type="Proteomes" id="UP001383192">
    <property type="component" value="Unassembled WGS sequence"/>
</dbReference>
<keyword evidence="2" id="KW-1185">Reference proteome</keyword>
<protein>
    <submittedName>
        <fullName evidence="1">Uncharacterized protein</fullName>
    </submittedName>
</protein>
<accession>A0AAW0CH30</accession>
<reference evidence="1 2" key="1">
    <citation type="submission" date="2024-01" db="EMBL/GenBank/DDBJ databases">
        <title>A draft genome for a cacao thread blight-causing isolate of Paramarasmius palmivorus.</title>
        <authorList>
            <person name="Baruah I.K."/>
            <person name="Bukari Y."/>
            <person name="Amoako-Attah I."/>
            <person name="Meinhardt L.W."/>
            <person name="Bailey B.A."/>
            <person name="Cohen S.P."/>
        </authorList>
    </citation>
    <scope>NUCLEOTIDE SEQUENCE [LARGE SCALE GENOMIC DNA]</scope>
    <source>
        <strain evidence="1 2">GH-12</strain>
    </source>
</reference>
<organism evidence="1 2">
    <name type="scientific">Paramarasmius palmivorus</name>
    <dbReference type="NCBI Taxonomy" id="297713"/>
    <lineage>
        <taxon>Eukaryota</taxon>
        <taxon>Fungi</taxon>
        <taxon>Dikarya</taxon>
        <taxon>Basidiomycota</taxon>
        <taxon>Agaricomycotina</taxon>
        <taxon>Agaricomycetes</taxon>
        <taxon>Agaricomycetidae</taxon>
        <taxon>Agaricales</taxon>
        <taxon>Marasmiineae</taxon>
        <taxon>Marasmiaceae</taxon>
        <taxon>Paramarasmius</taxon>
    </lineage>
</organism>
<dbReference type="EMBL" id="JAYKXP010000045">
    <property type="protein sequence ID" value="KAK7037709.1"/>
    <property type="molecule type" value="Genomic_DNA"/>
</dbReference>
<evidence type="ECO:0000313" key="1">
    <source>
        <dbReference type="EMBL" id="KAK7037709.1"/>
    </source>
</evidence>
<dbReference type="AlphaFoldDB" id="A0AAW0CH30"/>
<dbReference type="Pfam" id="PF26113">
    <property type="entry name" value="GH16_XgeA"/>
    <property type="match status" value="2"/>
</dbReference>
<sequence>MVMHTDPGCVQSLGVDQGGKTLATDCNSDVGCKVEETKSDSYGEGFAKAGGGVFTLKIDVEGVFMWFWSVGVGFLILASMKLIECPQRRDIPVSISEADSYSAMNLSDWGKPSAAYPAAGCDIENFFKPQKLILDITLCGQWAGIPEVYAETCPGECISNVYGDGSNYATAYWEIAYIRTFSTKALASRAVARDSPTDVGTEFNTSIVVDSAAISASPVSKTDFPVVLPTTSSVTLLDPTAPVFSPTTVNDSPSSVAIFDPPISISPSTVTVDDAGPVTVLTTSHLITTIPVTVDITQSDKQHNFPVTSTITPSIEESDTDGHLAVTQISSVLVLTLPITMNATLERVSSTVSSDLGQSTSSFSGSDSSSTISTMAIYVLVLTVFFASQ</sequence>
<proteinExistence type="predicted"/>
<name>A0AAW0CH30_9AGAR</name>
<gene>
    <name evidence="1" type="ORF">VNI00_010935</name>
</gene>